<dbReference type="OrthoDB" id="9806494at2"/>
<gene>
    <name evidence="1" type="ORF">AQZ52_11200</name>
</gene>
<keyword evidence="2" id="KW-1185">Reference proteome</keyword>
<dbReference type="PIRSF" id="PIRSF008502">
    <property type="entry name" value="UCP008502"/>
    <property type="match status" value="1"/>
</dbReference>
<name>A0A117UUT7_9SPHN</name>
<protein>
    <recommendedName>
        <fullName evidence="3">DUF1697 domain-containing protein</fullName>
    </recommendedName>
</protein>
<dbReference type="PANTHER" id="PTHR36439:SF1">
    <property type="entry name" value="DUF1697 DOMAIN-CONTAINING PROTEIN"/>
    <property type="match status" value="1"/>
</dbReference>
<dbReference type="SUPFAM" id="SSF160379">
    <property type="entry name" value="SP0830-like"/>
    <property type="match status" value="1"/>
</dbReference>
<evidence type="ECO:0000313" key="2">
    <source>
        <dbReference type="Proteomes" id="UP000058012"/>
    </source>
</evidence>
<proteinExistence type="predicted"/>
<dbReference type="AlphaFoldDB" id="A0A117UUT7"/>
<dbReference type="PANTHER" id="PTHR36439">
    <property type="entry name" value="BLL4334 PROTEIN"/>
    <property type="match status" value="1"/>
</dbReference>
<dbReference type="STRING" id="1117702.AQZ52_11200"/>
<comment type="caution">
    <text evidence="1">The sequence shown here is derived from an EMBL/GenBank/DDBJ whole genome shotgun (WGS) entry which is preliminary data.</text>
</comment>
<sequence>MPRYVALLGSINVGGNRLSMTELREAFEREGLEQVETVIASGNVLFEHEERPGEGLAEMLEWIVKDRFGFRSMVAVLNAAELRSAIEDNPFTGDGADANVHTMFLDGEADPAQFRVLVEDQAARGPERLALGPRALYIDFVEGVSASRMTGAFLERRLGRRGTARNVRSLARILAKLG</sequence>
<evidence type="ECO:0008006" key="3">
    <source>
        <dbReference type="Google" id="ProtNLM"/>
    </source>
</evidence>
<evidence type="ECO:0000313" key="1">
    <source>
        <dbReference type="EMBL" id="KUR71228.1"/>
    </source>
</evidence>
<accession>A0A117UUT7</accession>
<dbReference type="Proteomes" id="UP000058012">
    <property type="component" value="Unassembled WGS sequence"/>
</dbReference>
<dbReference type="Gene3D" id="3.30.70.1280">
    <property type="entry name" value="SP0830-like domains"/>
    <property type="match status" value="1"/>
</dbReference>
<organism evidence="1 2">
    <name type="scientific">Novosphingobium fuchskuhlense</name>
    <dbReference type="NCBI Taxonomy" id="1117702"/>
    <lineage>
        <taxon>Bacteria</taxon>
        <taxon>Pseudomonadati</taxon>
        <taxon>Pseudomonadota</taxon>
        <taxon>Alphaproteobacteria</taxon>
        <taxon>Sphingomonadales</taxon>
        <taxon>Sphingomonadaceae</taxon>
        <taxon>Novosphingobium</taxon>
    </lineage>
</organism>
<dbReference type="EMBL" id="LLZS01000007">
    <property type="protein sequence ID" value="KUR71228.1"/>
    <property type="molecule type" value="Genomic_DNA"/>
</dbReference>
<dbReference type="Pfam" id="PF08002">
    <property type="entry name" value="DUF1697"/>
    <property type="match status" value="1"/>
</dbReference>
<dbReference type="RefSeq" id="WP_067910552.1">
    <property type="nucleotide sequence ID" value="NZ_KQ954245.1"/>
</dbReference>
<reference evidence="1 2" key="1">
    <citation type="submission" date="2015-10" db="EMBL/GenBank/DDBJ databases">
        <title>Draft genome sequence of Novosphingobium fuchskuhlense DSM 25065 isolated from a surface water sample of the southwest basin of Lake Grosse Fuchskuhle.</title>
        <authorList>
            <person name="Ruckert C."/>
            <person name="Winkler A."/>
            <person name="Glaeser J."/>
            <person name="Grossart H.-P."/>
            <person name="Kalinowski J."/>
            <person name="Glaeser S."/>
        </authorList>
    </citation>
    <scope>NUCLEOTIDE SEQUENCE [LARGE SCALE GENOMIC DNA]</scope>
    <source>
        <strain evidence="1 2">FNE08-7</strain>
    </source>
</reference>
<dbReference type="InterPro" id="IPR012545">
    <property type="entry name" value="DUF1697"/>
</dbReference>